<dbReference type="Proteomes" id="UP001596091">
    <property type="component" value="Unassembled WGS sequence"/>
</dbReference>
<proteinExistence type="predicted"/>
<dbReference type="Gene3D" id="1.25.40.10">
    <property type="entry name" value="Tetratricopeptide repeat domain"/>
    <property type="match status" value="2"/>
</dbReference>
<dbReference type="Pfam" id="PF14559">
    <property type="entry name" value="TPR_19"/>
    <property type="match status" value="1"/>
</dbReference>
<dbReference type="SUPFAM" id="SSF81901">
    <property type="entry name" value="HCP-like"/>
    <property type="match status" value="1"/>
</dbReference>
<keyword evidence="1" id="KW-0732">Signal</keyword>
<feature type="chain" id="PRO_5046360580" evidence="1">
    <location>
        <begin position="17"/>
        <end position="315"/>
    </location>
</feature>
<feature type="signal peptide" evidence="1">
    <location>
        <begin position="1"/>
        <end position="16"/>
    </location>
</feature>
<dbReference type="PANTHER" id="PTHR12558">
    <property type="entry name" value="CELL DIVISION CYCLE 16,23,27"/>
    <property type="match status" value="1"/>
</dbReference>
<organism evidence="2 3">
    <name type="scientific">Acidicapsa dinghuensis</name>
    <dbReference type="NCBI Taxonomy" id="2218256"/>
    <lineage>
        <taxon>Bacteria</taxon>
        <taxon>Pseudomonadati</taxon>
        <taxon>Acidobacteriota</taxon>
        <taxon>Terriglobia</taxon>
        <taxon>Terriglobales</taxon>
        <taxon>Acidobacteriaceae</taxon>
        <taxon>Acidicapsa</taxon>
    </lineage>
</organism>
<name>A0ABW1EF56_9BACT</name>
<evidence type="ECO:0000313" key="3">
    <source>
        <dbReference type="Proteomes" id="UP001596091"/>
    </source>
</evidence>
<sequence length="315" mass="34450">MSILILLALLIRPLRAADLVTAEADLQAGKADDAISLLSAALRANPSDPEANNLLCRVDFTLKQFDQASSYCEKAVQLRSEDSNYHLWFGRALGERADRASFMNAFSLAKRTRAELETAVHLDPHNGDALSDLGEFYKEAPGVVGGGIDRAEDIARQLDSVEPPRAHILRAEIAEKQKDLATAEREYKAAASGAHPAFGWMQLGSFYRRQQRWEDMLDAVKSGQSAAAHDRHAGEALVNGGSVLSRAKRNLDLAIQLYETYLSSSIKVEQAPAFDILIRLAKLRQQTGDAAGAQRDRSAALALAHDYKSAQELKP</sequence>
<dbReference type="EMBL" id="JBHSPH010000003">
    <property type="protein sequence ID" value="MFC5862954.1"/>
    <property type="molecule type" value="Genomic_DNA"/>
</dbReference>
<protein>
    <submittedName>
        <fullName evidence="2">Tetratricopeptide repeat protein</fullName>
    </submittedName>
</protein>
<evidence type="ECO:0000313" key="2">
    <source>
        <dbReference type="EMBL" id="MFC5862954.1"/>
    </source>
</evidence>
<dbReference type="RefSeq" id="WP_263339141.1">
    <property type="nucleotide sequence ID" value="NZ_JAGSYH010000005.1"/>
</dbReference>
<gene>
    <name evidence="2" type="ORF">ACFPT7_11675</name>
</gene>
<dbReference type="InterPro" id="IPR011990">
    <property type="entry name" value="TPR-like_helical_dom_sf"/>
</dbReference>
<dbReference type="PANTHER" id="PTHR12558:SF13">
    <property type="entry name" value="CELL DIVISION CYCLE PROTEIN 27 HOMOLOG"/>
    <property type="match status" value="1"/>
</dbReference>
<reference evidence="3" key="1">
    <citation type="journal article" date="2019" name="Int. J. Syst. Evol. Microbiol.">
        <title>The Global Catalogue of Microorganisms (GCM) 10K type strain sequencing project: providing services to taxonomists for standard genome sequencing and annotation.</title>
        <authorList>
            <consortium name="The Broad Institute Genomics Platform"/>
            <consortium name="The Broad Institute Genome Sequencing Center for Infectious Disease"/>
            <person name="Wu L."/>
            <person name="Ma J."/>
        </authorList>
    </citation>
    <scope>NUCLEOTIDE SEQUENCE [LARGE SCALE GENOMIC DNA]</scope>
    <source>
        <strain evidence="3">JCM 4087</strain>
    </source>
</reference>
<accession>A0ABW1EF56</accession>
<comment type="caution">
    <text evidence="2">The sequence shown here is derived from an EMBL/GenBank/DDBJ whole genome shotgun (WGS) entry which is preliminary data.</text>
</comment>
<keyword evidence="3" id="KW-1185">Reference proteome</keyword>
<evidence type="ECO:0000256" key="1">
    <source>
        <dbReference type="SAM" id="SignalP"/>
    </source>
</evidence>